<organism evidence="1 2">
    <name type="scientific">Acaulospora colombiana</name>
    <dbReference type="NCBI Taxonomy" id="27376"/>
    <lineage>
        <taxon>Eukaryota</taxon>
        <taxon>Fungi</taxon>
        <taxon>Fungi incertae sedis</taxon>
        <taxon>Mucoromycota</taxon>
        <taxon>Glomeromycotina</taxon>
        <taxon>Glomeromycetes</taxon>
        <taxon>Diversisporales</taxon>
        <taxon>Acaulosporaceae</taxon>
        <taxon>Acaulospora</taxon>
    </lineage>
</organism>
<dbReference type="Proteomes" id="UP000789525">
    <property type="component" value="Unassembled WGS sequence"/>
</dbReference>
<protein>
    <submittedName>
        <fullName evidence="1">11702_t:CDS:1</fullName>
    </submittedName>
</protein>
<sequence>MPTSSTSQNLRDKNIAEPDSPSRTPTKISTGDSIDFSAFLAKEFNVKSWINEALSSATLYSLPDESKEQSRSNEQELLTLESHASAIAEKLQHLNQGVSFRLENAVEEVMKNMPTIMSELQIMHQNSENLKQGITLVKSSLGNIDNNTGKAIERLKYLDLVKTRMELSRNVLREAENWSNLEAEASTIFASQDYQKAAVRLQEAEKSLVIFLNTPEYEERRKLLTELQNQLEATVSPQLVAALSQHDITHKKFVELWQEFLQELFVVLNEEYTWCGNVFPDTNETLIALVENIFNSLKPSLSTRLAGLVEHYNDQCLPEIINAFIVSENFGRQMERVLFNPIQIGSAGSRSLTAVNGGVGSVTENLGSKVNLITWGQVVFEPFLEYQHDYSEYEKKYLVNMLKRTIEEKRKTGFADLARVMSENVGKIFLLAENSLQRCMAFTHGFSGVGIVDVLNCYFSEFVKEYQTLLDQLRVDCGLKENIRSSVSATSTSLTQDYFDFDQDRLQQEDWSNFQIGLRLLATCRLASDRLNTFEVMTKMTLSNVLNLIEHDQLDDHLEWYERRAQTISDSNKLFSIGTQSSLYLLKQSPLNSYQLYELMSNLESRQLLETSIRSIGTFVRSCQRFVYDTIFLPIVKHLVNLPMMEIWKATTEPVQVSPFNLELPTFSLSPSEYITRVGEHLLTLPQQFEVYADDKSLAFSIKSLPYSDEVPMQSIEVKEEIGKKDIASKDATTTGTLKDPLDVEELQPAITIASEGGGVTLPTDEDKINSNLSMISTSSSSQLVDQEEISTEEVTHAWITSVARGTMHALLERILAIPQLSSHGAQQLLTDLGYLTNVLSALDISLTRELYMTVKVLEMDEDRVFKLLRGKINVGYDGLGVVTDGAVSVGEEGEFTDAGDREILVKVAGVRGIRLLNFVF</sequence>
<evidence type="ECO:0000313" key="2">
    <source>
        <dbReference type="Proteomes" id="UP000789525"/>
    </source>
</evidence>
<proteinExistence type="predicted"/>
<keyword evidence="2" id="KW-1185">Reference proteome</keyword>
<comment type="caution">
    <text evidence="1">The sequence shown here is derived from an EMBL/GenBank/DDBJ whole genome shotgun (WGS) entry which is preliminary data.</text>
</comment>
<accession>A0ACA9KJ79</accession>
<evidence type="ECO:0000313" key="1">
    <source>
        <dbReference type="EMBL" id="CAG8476746.1"/>
    </source>
</evidence>
<dbReference type="EMBL" id="CAJVPT010002168">
    <property type="protein sequence ID" value="CAG8476746.1"/>
    <property type="molecule type" value="Genomic_DNA"/>
</dbReference>
<name>A0ACA9KJ79_9GLOM</name>
<gene>
    <name evidence="1" type="ORF">ACOLOM_LOCUS1832</name>
</gene>
<reference evidence="1" key="1">
    <citation type="submission" date="2021-06" db="EMBL/GenBank/DDBJ databases">
        <authorList>
            <person name="Kallberg Y."/>
            <person name="Tangrot J."/>
            <person name="Rosling A."/>
        </authorList>
    </citation>
    <scope>NUCLEOTIDE SEQUENCE</scope>
    <source>
        <strain evidence="1">CL356</strain>
    </source>
</reference>